<dbReference type="GO" id="GO:0043190">
    <property type="term" value="C:ATP-binding cassette (ABC) transporter complex"/>
    <property type="evidence" value="ECO:0007669"/>
    <property type="project" value="InterPro"/>
</dbReference>
<evidence type="ECO:0000313" key="3">
    <source>
        <dbReference type="Proteomes" id="UP000292580"/>
    </source>
</evidence>
<gene>
    <name evidence="2" type="ORF">CUJ86_08280</name>
</gene>
<dbReference type="InterPro" id="IPR007210">
    <property type="entry name" value="ABC_Gly_betaine_transp_sub-bd"/>
</dbReference>
<feature type="domain" description="ABC-type glycine betaine transport system substrate-binding" evidence="1">
    <location>
        <begin position="30"/>
        <end position="290"/>
    </location>
</feature>
<proteinExistence type="predicted"/>
<dbReference type="AlphaFoldDB" id="A0A483CM11"/>
<dbReference type="OrthoDB" id="76236at2157"/>
<dbReference type="EMBL" id="PGCL01000003">
    <property type="protein sequence ID" value="TAJ44029.1"/>
    <property type="molecule type" value="Genomic_DNA"/>
</dbReference>
<dbReference type="Pfam" id="PF04069">
    <property type="entry name" value="OpuAC"/>
    <property type="match status" value="1"/>
</dbReference>
<organism evidence="2 3">
    <name type="scientific">Methanofollis fontis</name>
    <dbReference type="NCBI Taxonomy" id="2052832"/>
    <lineage>
        <taxon>Archaea</taxon>
        <taxon>Methanobacteriati</taxon>
        <taxon>Methanobacteriota</taxon>
        <taxon>Stenosarchaea group</taxon>
        <taxon>Methanomicrobia</taxon>
        <taxon>Methanomicrobiales</taxon>
        <taxon>Methanomicrobiaceae</taxon>
        <taxon>Methanofollis</taxon>
    </lineage>
</organism>
<keyword evidence="3" id="KW-1185">Reference proteome</keyword>
<dbReference type="Gene3D" id="3.40.190.120">
    <property type="entry name" value="Osmoprotection protein (prox), domain 2"/>
    <property type="match status" value="1"/>
</dbReference>
<evidence type="ECO:0000259" key="1">
    <source>
        <dbReference type="Pfam" id="PF04069"/>
    </source>
</evidence>
<dbReference type="InterPro" id="IPR041894">
    <property type="entry name" value="PBP2_ProX-like"/>
</dbReference>
<sequence length="298" mass="33236">MRAEAVCVIVLVLGCICAAGCTATSGESGATVVVGGKTFNEQYILAEMIALLLEDRGYDTEVKTNLNDATLFEGMKKGQIDVYVEYTGTAYSQLLKLPPMDVWEPDAVYEQVKEGLAGEGITVLSRIGFRDDYTIAVPEAWAVERNVTTITDLAPYIGDMTLGTDYVFPNREDGLPQLQRVYNFTFADSRQMSPTLMYDAIRSGEVDAITPYTTDTRVDLYDLRILEDERSAFPPYHAIMLVNDRIAGDQKAVETLDLLSDRIDTDRMRELNAEFDLEKREAREIAQEYLVSEGLIQG</sequence>
<reference evidence="2 3" key="1">
    <citation type="submission" date="2017-11" db="EMBL/GenBank/DDBJ databases">
        <title>Isolation and Characterization of Methanofollis Species from Methane Seep Offshore SW Taiwan.</title>
        <authorList>
            <person name="Teng N.-H."/>
            <person name="Lai M.-C."/>
            <person name="Chen S.-C."/>
        </authorList>
    </citation>
    <scope>NUCLEOTIDE SEQUENCE [LARGE SCALE GENOMIC DNA]</scope>
    <source>
        <strain evidence="2 3">FWC-SCC2</strain>
    </source>
</reference>
<evidence type="ECO:0000313" key="2">
    <source>
        <dbReference type="EMBL" id="TAJ44029.1"/>
    </source>
</evidence>
<comment type="caution">
    <text evidence="2">The sequence shown here is derived from an EMBL/GenBank/DDBJ whole genome shotgun (WGS) entry which is preliminary data.</text>
</comment>
<accession>A0A483CM11</accession>
<dbReference type="GO" id="GO:0022857">
    <property type="term" value="F:transmembrane transporter activity"/>
    <property type="evidence" value="ECO:0007669"/>
    <property type="project" value="InterPro"/>
</dbReference>
<dbReference type="RefSeq" id="WP_130647093.1">
    <property type="nucleotide sequence ID" value="NZ_PGCL01000003.1"/>
</dbReference>
<dbReference type="CDD" id="cd13607">
    <property type="entry name" value="PBP2_AfProX_like"/>
    <property type="match status" value="1"/>
</dbReference>
<dbReference type="PROSITE" id="PS51257">
    <property type="entry name" value="PROKAR_LIPOPROTEIN"/>
    <property type="match status" value="1"/>
</dbReference>
<dbReference type="Proteomes" id="UP000292580">
    <property type="component" value="Unassembled WGS sequence"/>
</dbReference>
<dbReference type="Gene3D" id="3.40.190.10">
    <property type="entry name" value="Periplasmic binding protein-like II"/>
    <property type="match status" value="1"/>
</dbReference>
<protein>
    <submittedName>
        <fullName evidence="2">Glycine/betaine ABC transporter substrate-binding protein</fullName>
    </submittedName>
</protein>
<name>A0A483CM11_9EURY</name>
<dbReference type="SUPFAM" id="SSF53850">
    <property type="entry name" value="Periplasmic binding protein-like II"/>
    <property type="match status" value="1"/>
</dbReference>